<organism evidence="2 3">
    <name type="scientific">Arthrobotrys musiformis</name>
    <dbReference type="NCBI Taxonomy" id="47236"/>
    <lineage>
        <taxon>Eukaryota</taxon>
        <taxon>Fungi</taxon>
        <taxon>Dikarya</taxon>
        <taxon>Ascomycota</taxon>
        <taxon>Pezizomycotina</taxon>
        <taxon>Orbiliomycetes</taxon>
        <taxon>Orbiliales</taxon>
        <taxon>Orbiliaceae</taxon>
        <taxon>Arthrobotrys</taxon>
    </lineage>
</organism>
<reference evidence="2 3" key="1">
    <citation type="submission" date="2023-08" db="EMBL/GenBank/DDBJ databases">
        <authorList>
            <person name="Palmer J.M."/>
        </authorList>
    </citation>
    <scope>NUCLEOTIDE SEQUENCE [LARGE SCALE GENOMIC DNA]</scope>
    <source>
        <strain evidence="2 3">TWF481</strain>
    </source>
</reference>
<sequence>MPPPTGVVTHSGIEKAKKTATRSHQPPDSNQLIKYIAENQLQVRPSRAKRTEKLAEYDEVIKYLYLFRGYTLDQLHEAMEIMFRIGATNKQYGGYVNRRGLKKKVMGEEWAKIAPYFYACQNANLKVAVRVNGFYTIEPSTVEKEIKRRTSASQEMVYLRQSQDIFESNQILSRSFDRVEAYIPLSQSLCQKIPVQILQQLPIIASEKALLKICHDEIEKRYGSGKELSGVANSGYFKYLRVLIYHLSNNLFEVYEVDELLDKIMSFGYRPYLKALLSLNVLSIQMAAENMLPFLVCRQDEELVDLIIKTHGRDSTSAVWYRMYKFPGDKSIISEHGGLDNNIKRYYSYAKPTPDLIKFIARGIVKYNVYARTVNDGVILLRLAIHCMLLEIETMFMLLPPLVSLDELDLRHFEICGATMLELSTGVDLQRRLDLGFRLNLHISMLKAIFQNDVDTVRTLLPYSQANDDNCGAEDLWNGYSGNECTWDRLGVKRFGVVVEAALEEISYTKIGGVAAFDDACLIDAAYRLQDTRLRDFLLSYFKSSFKKTRVSRTLKMVLQEILTDGSSGLGSLPCSLCLYFGKNSYKDEFGACAVLTSTKTEWCEWLIHNINMLSGSGSLDLDNEERTDPHKTDHPDYKICRYVDRLRVPLLHKTISLGKVGASYLLIRFGADVNHLDELGRSPLDVFLKRNCDLCLLQHSWDSSHSQNHLCSSICTGHKELLEHLLQLGARVGNRPVRHSYRELEPCFARALLESDIDFLVKAWKKRWLRQPTQSPPDSILLDIGRLCSDLVSWIQTPPRGPDRSSRIATTIAHIKSSGLGDGAISIEAISGHLETPLWGIRGISLVGTTQQSYHESYRRRYCFNSLQLLAIVAEPKLLTAAFSFRHSEAISQLRQNYSNGWSPLRLAVDRNSTVGNFDCIRILLDNAGDHPLKPELLEPGPYVDWCRHWNESILSLFSKLLWLSINQGSMEIFKCLIEHGAFSAAKCSIKRDGDTTDEPIITKRYNKNFVVRRAVELGRIDFLGLLLHIDIDSRYTARATAEKYDKKIMMDWIDQHWMGKSRLAPREASGYIETEQLGQSNDTHSFNPDHYLIQGMI</sequence>
<proteinExistence type="predicted"/>
<evidence type="ECO:0000313" key="3">
    <source>
        <dbReference type="Proteomes" id="UP001370758"/>
    </source>
</evidence>
<protein>
    <recommendedName>
        <fullName evidence="4">Clr5 domain-containing protein</fullName>
    </recommendedName>
</protein>
<dbReference type="EMBL" id="JAVHJL010000006">
    <property type="protein sequence ID" value="KAK6501509.1"/>
    <property type="molecule type" value="Genomic_DNA"/>
</dbReference>
<dbReference type="SMART" id="SM00248">
    <property type="entry name" value="ANK"/>
    <property type="match status" value="5"/>
</dbReference>
<dbReference type="InterPro" id="IPR002110">
    <property type="entry name" value="Ankyrin_rpt"/>
</dbReference>
<name>A0AAV9W3H3_9PEZI</name>
<feature type="region of interest" description="Disordered" evidence="1">
    <location>
        <begin position="1"/>
        <end position="28"/>
    </location>
</feature>
<dbReference type="Gene3D" id="1.25.40.20">
    <property type="entry name" value="Ankyrin repeat-containing domain"/>
    <property type="match status" value="2"/>
</dbReference>
<accession>A0AAV9W3H3</accession>
<keyword evidence="3" id="KW-1185">Reference proteome</keyword>
<evidence type="ECO:0008006" key="4">
    <source>
        <dbReference type="Google" id="ProtNLM"/>
    </source>
</evidence>
<dbReference type="Proteomes" id="UP001370758">
    <property type="component" value="Unassembled WGS sequence"/>
</dbReference>
<comment type="caution">
    <text evidence="2">The sequence shown here is derived from an EMBL/GenBank/DDBJ whole genome shotgun (WGS) entry which is preliminary data.</text>
</comment>
<dbReference type="InterPro" id="IPR036770">
    <property type="entry name" value="Ankyrin_rpt-contain_sf"/>
</dbReference>
<dbReference type="AlphaFoldDB" id="A0AAV9W3H3"/>
<gene>
    <name evidence="2" type="ORF">TWF481_009347</name>
</gene>
<evidence type="ECO:0000313" key="2">
    <source>
        <dbReference type="EMBL" id="KAK6501509.1"/>
    </source>
</evidence>
<evidence type="ECO:0000256" key="1">
    <source>
        <dbReference type="SAM" id="MobiDB-lite"/>
    </source>
</evidence>
<dbReference type="SUPFAM" id="SSF48403">
    <property type="entry name" value="Ankyrin repeat"/>
    <property type="match status" value="1"/>
</dbReference>